<comment type="caution">
    <text evidence="4">The sequence shown here is derived from an EMBL/GenBank/DDBJ whole genome shotgun (WGS) entry which is preliminary data.</text>
</comment>
<protein>
    <recommendedName>
        <fullName evidence="3">NADAR domain-containing protein</fullName>
    </recommendedName>
</protein>
<evidence type="ECO:0000313" key="5">
    <source>
        <dbReference type="Proteomes" id="UP000056453"/>
    </source>
</evidence>
<dbReference type="EMBL" id="LPBJ01000047">
    <property type="protein sequence ID" value="KVP97928.1"/>
    <property type="molecule type" value="Genomic_DNA"/>
</dbReference>
<dbReference type="NCBIfam" id="TIGR02464">
    <property type="entry name" value="ribofla_fusion"/>
    <property type="match status" value="1"/>
</dbReference>
<dbReference type="SUPFAM" id="SSF143990">
    <property type="entry name" value="YbiA-like"/>
    <property type="match status" value="1"/>
</dbReference>
<evidence type="ECO:0000256" key="1">
    <source>
        <dbReference type="ARBA" id="ARBA00000022"/>
    </source>
</evidence>
<feature type="domain" description="NADAR" evidence="3">
    <location>
        <begin position="10"/>
        <end position="160"/>
    </location>
</feature>
<dbReference type="CDD" id="cd15457">
    <property type="entry name" value="NADAR"/>
    <property type="match status" value="1"/>
</dbReference>
<keyword evidence="5" id="KW-1185">Reference proteome</keyword>
<organism evidence="4 5">
    <name type="scientific">Burkholderia ubonensis</name>
    <dbReference type="NCBI Taxonomy" id="101571"/>
    <lineage>
        <taxon>Bacteria</taxon>
        <taxon>Pseudomonadati</taxon>
        <taxon>Pseudomonadota</taxon>
        <taxon>Betaproteobacteria</taxon>
        <taxon>Burkholderiales</taxon>
        <taxon>Burkholderiaceae</taxon>
        <taxon>Burkholderia</taxon>
        <taxon>Burkholderia cepacia complex</taxon>
    </lineage>
</organism>
<gene>
    <name evidence="4" type="ORF">WJ96_04985</name>
</gene>
<evidence type="ECO:0000313" key="4">
    <source>
        <dbReference type="EMBL" id="KVP97928.1"/>
    </source>
</evidence>
<name>A0AAW3MX85_9BURK</name>
<dbReference type="AlphaFoldDB" id="A0AAW3MX85"/>
<accession>A0AAW3MX85</accession>
<comment type="catalytic activity">
    <reaction evidence="2">
        <text>2,5-diamino-6-hydroxy-4-(5-phosphoribosylamino)-pyrimidine + H2O = 2,5,6-triamino-4-hydroxypyrimidine + D-ribose 5-phosphate</text>
        <dbReference type="Rhea" id="RHEA:23436"/>
        <dbReference type="ChEBI" id="CHEBI:15377"/>
        <dbReference type="ChEBI" id="CHEBI:58614"/>
        <dbReference type="ChEBI" id="CHEBI:78346"/>
        <dbReference type="ChEBI" id="CHEBI:137796"/>
    </reaction>
</comment>
<comment type="catalytic activity">
    <reaction evidence="1">
        <text>5-amino-6-(5-phospho-D-ribosylamino)uracil + H2O = 5,6-diaminouracil + D-ribose 5-phosphate</text>
        <dbReference type="Rhea" id="RHEA:55020"/>
        <dbReference type="ChEBI" id="CHEBI:15377"/>
        <dbReference type="ChEBI" id="CHEBI:46252"/>
        <dbReference type="ChEBI" id="CHEBI:58453"/>
        <dbReference type="ChEBI" id="CHEBI:78346"/>
    </reaction>
</comment>
<dbReference type="Proteomes" id="UP000056453">
    <property type="component" value="Unassembled WGS sequence"/>
</dbReference>
<dbReference type="InterPro" id="IPR037238">
    <property type="entry name" value="YbiA-like_sf"/>
</dbReference>
<proteinExistence type="predicted"/>
<dbReference type="InterPro" id="IPR012816">
    <property type="entry name" value="NADAR"/>
</dbReference>
<sequence>MKTTDSLVLFWRTAEIYSNWHPAKFVAESGQAFDNSEQFMMWAKACIMGDLEMAAKMLTVSDPKTLKAMGRQVQNYQEALWVMYRRSVMVHGCYLKFSQNPAMKAQLLATGDRILVEASPDDVIWGIGLEESDPRCLDRQQWKGLNLLGEALMVVRALLREDKPLPQEYIEWKLAA</sequence>
<reference evidence="4 5" key="1">
    <citation type="submission" date="2015-11" db="EMBL/GenBank/DDBJ databases">
        <title>Expanding the genomic diversity of Burkholderia species for the development of highly accurate diagnostics.</title>
        <authorList>
            <person name="Sahl J."/>
            <person name="Keim P."/>
            <person name="Wagner D."/>
        </authorList>
    </citation>
    <scope>NUCLEOTIDE SEQUENCE [LARGE SCALE GENOMIC DNA]</scope>
    <source>
        <strain evidence="4 5">MSMB1808WGS</strain>
    </source>
</reference>
<evidence type="ECO:0000259" key="3">
    <source>
        <dbReference type="Pfam" id="PF08719"/>
    </source>
</evidence>
<dbReference type="Pfam" id="PF08719">
    <property type="entry name" value="NADAR"/>
    <property type="match status" value="1"/>
</dbReference>
<dbReference type="RefSeq" id="WP_059954049.1">
    <property type="nucleotide sequence ID" value="NZ_LPBJ01000047.1"/>
</dbReference>
<dbReference type="Gene3D" id="1.10.357.40">
    <property type="entry name" value="YbiA-like"/>
    <property type="match status" value="1"/>
</dbReference>
<evidence type="ECO:0000256" key="2">
    <source>
        <dbReference type="ARBA" id="ARBA00000751"/>
    </source>
</evidence>